<dbReference type="Gene3D" id="1.20.1440.20">
    <property type="entry name" value="LemA-like domain"/>
    <property type="match status" value="1"/>
</dbReference>
<evidence type="ECO:0000256" key="6">
    <source>
        <dbReference type="SAM" id="Phobius"/>
    </source>
</evidence>
<comment type="similarity">
    <text evidence="2">Belongs to the LemA family.</text>
</comment>
<dbReference type="OrthoDB" id="384498at2"/>
<feature type="transmembrane region" description="Helical" evidence="6">
    <location>
        <begin position="21"/>
        <end position="39"/>
    </location>
</feature>
<name>A0A1Y0L0I7_9MOLU</name>
<dbReference type="AlphaFoldDB" id="A0A1Y0L0I7"/>
<evidence type="ECO:0000256" key="1">
    <source>
        <dbReference type="ARBA" id="ARBA00004167"/>
    </source>
</evidence>
<comment type="subcellular location">
    <subcellularLocation>
        <location evidence="1">Membrane</location>
        <topology evidence="1">Single-pass membrane protein</topology>
    </subcellularLocation>
</comment>
<dbReference type="InterPro" id="IPR023353">
    <property type="entry name" value="LemA-like_dom_sf"/>
</dbReference>
<keyword evidence="8" id="KW-1185">Reference proteome</keyword>
<protein>
    <submittedName>
        <fullName evidence="7">LemA protein</fullName>
    </submittedName>
</protein>
<evidence type="ECO:0000256" key="3">
    <source>
        <dbReference type="ARBA" id="ARBA00022692"/>
    </source>
</evidence>
<evidence type="ECO:0000256" key="4">
    <source>
        <dbReference type="ARBA" id="ARBA00022989"/>
    </source>
</evidence>
<dbReference type="Pfam" id="PF04011">
    <property type="entry name" value="LemA"/>
    <property type="match status" value="1"/>
</dbReference>
<dbReference type="SUPFAM" id="SSF140478">
    <property type="entry name" value="LemA-like"/>
    <property type="match status" value="1"/>
</dbReference>
<dbReference type="Proteomes" id="UP000231179">
    <property type="component" value="Chromosome"/>
</dbReference>
<evidence type="ECO:0000256" key="5">
    <source>
        <dbReference type="ARBA" id="ARBA00023136"/>
    </source>
</evidence>
<dbReference type="RefSeq" id="WP_100254277.1">
    <property type="nucleotide sequence ID" value="NZ_CP015819.1"/>
</dbReference>
<gene>
    <name evidence="7" type="primary">lemA</name>
    <name evidence="7" type="ORF">SCLAR_v1c03870</name>
</gene>
<accession>A0A1Y0L0I7</accession>
<evidence type="ECO:0000256" key="2">
    <source>
        <dbReference type="ARBA" id="ARBA00008854"/>
    </source>
</evidence>
<keyword evidence="4 6" id="KW-1133">Transmembrane helix</keyword>
<keyword evidence="5 6" id="KW-0472">Membrane</keyword>
<proteinExistence type="inferred from homology"/>
<organism evidence="7 8">
    <name type="scientific">Spiroplasma clarkii</name>
    <dbReference type="NCBI Taxonomy" id="2139"/>
    <lineage>
        <taxon>Bacteria</taxon>
        <taxon>Bacillati</taxon>
        <taxon>Mycoplasmatota</taxon>
        <taxon>Mollicutes</taxon>
        <taxon>Entomoplasmatales</taxon>
        <taxon>Spiroplasmataceae</taxon>
        <taxon>Spiroplasma</taxon>
    </lineage>
</organism>
<dbReference type="PANTHER" id="PTHR34478:SF1">
    <property type="entry name" value="PROTEIN LEMA"/>
    <property type="match status" value="1"/>
</dbReference>
<evidence type="ECO:0000313" key="8">
    <source>
        <dbReference type="Proteomes" id="UP000231179"/>
    </source>
</evidence>
<evidence type="ECO:0000313" key="7">
    <source>
        <dbReference type="EMBL" id="ATX70717.1"/>
    </source>
</evidence>
<dbReference type="InterPro" id="IPR007156">
    <property type="entry name" value="MamQ_LemA"/>
</dbReference>
<dbReference type="KEGG" id="scla:SCLARK_00611"/>
<dbReference type="GO" id="GO:0016020">
    <property type="term" value="C:membrane"/>
    <property type="evidence" value="ECO:0007669"/>
    <property type="project" value="UniProtKB-SubCell"/>
</dbReference>
<keyword evidence="3 6" id="KW-0812">Transmembrane</keyword>
<sequence length="197" mass="22612">MLNTQNQNLGEPAKSSMFGRVIFYLLFILIIPIFIYISMRNHFIRLQQKINEAMGAIDAQLEEREDTLAQMSNSIQGQSKVTADIFKEITRLRTSGSLSDKMLANDKMTQLQGKFNLQVENYPDLQLSASFQQFNNTCTLLNQKIAAARRNYNSNVQIFNSEINVYPKNVAAKNMKLSIKEYFEASQEARVTKKAYF</sequence>
<reference evidence="7 8" key="1">
    <citation type="submission" date="2017-11" db="EMBL/GenBank/DDBJ databases">
        <title>Complete genome sequence of Spiroplasma clarkii CN-5 (DSM 19994).</title>
        <authorList>
            <person name="Tsai Y.-M."/>
            <person name="Chang A."/>
            <person name="Lo W.-S."/>
            <person name="Kuo C.-H."/>
        </authorList>
    </citation>
    <scope>NUCLEOTIDE SEQUENCE [LARGE SCALE GENOMIC DNA]</scope>
    <source>
        <strain evidence="7 8">CN-5</strain>
    </source>
</reference>
<dbReference type="PANTHER" id="PTHR34478">
    <property type="entry name" value="PROTEIN LEMA"/>
    <property type="match status" value="1"/>
</dbReference>
<dbReference type="EMBL" id="CP024870">
    <property type="protein sequence ID" value="ATX70717.1"/>
    <property type="molecule type" value="Genomic_DNA"/>
</dbReference>